<proteinExistence type="predicted"/>
<reference evidence="1 2" key="1">
    <citation type="submission" date="2018-09" db="EMBL/GenBank/DDBJ databases">
        <title>YIM PH21274 draft genome.</title>
        <authorList>
            <person name="Miao C."/>
        </authorList>
    </citation>
    <scope>NUCLEOTIDE SEQUENCE [LARGE SCALE GENOMIC DNA]</scope>
    <source>
        <strain evidence="1 2">YIM PH 21724</strain>
    </source>
</reference>
<gene>
    <name evidence="1" type="ORF">D5S18_22065</name>
</gene>
<dbReference type="AlphaFoldDB" id="A0A3A4JT08"/>
<dbReference type="EMBL" id="QZFU01000024">
    <property type="protein sequence ID" value="RJO72965.1"/>
    <property type="molecule type" value="Genomic_DNA"/>
</dbReference>
<evidence type="ECO:0000313" key="1">
    <source>
        <dbReference type="EMBL" id="RJO72965.1"/>
    </source>
</evidence>
<accession>A0A3A4JT08</accession>
<evidence type="ECO:0000313" key="2">
    <source>
        <dbReference type="Proteomes" id="UP000266677"/>
    </source>
</evidence>
<sequence length="197" mass="21014">MDSSYFDATDGVLTPLRRWQMQRRASASAGGATFTPANNSAGTVLFSVLVQWANDTGISQKVHAVMTQGSQRYSIDCLKHLAIRTQWGISSGVAAADPTLTEESRMRGYPDFGTGPAGTGTVGIYAVLEDRAPTLTVPIGDVVTLPPGQTIKAKAQVSWSTPAWGLDWYSGWGDPVQMRAGKVGPIMLELFSVPVIP</sequence>
<dbReference type="Proteomes" id="UP000266677">
    <property type="component" value="Unassembled WGS sequence"/>
</dbReference>
<comment type="caution">
    <text evidence="1">The sequence shown here is derived from an EMBL/GenBank/DDBJ whole genome shotgun (WGS) entry which is preliminary data.</text>
</comment>
<organism evidence="1 2">
    <name type="scientific">Nocardia panacis</name>
    <dbReference type="NCBI Taxonomy" id="2340916"/>
    <lineage>
        <taxon>Bacteria</taxon>
        <taxon>Bacillati</taxon>
        <taxon>Actinomycetota</taxon>
        <taxon>Actinomycetes</taxon>
        <taxon>Mycobacteriales</taxon>
        <taxon>Nocardiaceae</taxon>
        <taxon>Nocardia</taxon>
    </lineage>
</organism>
<keyword evidence="2" id="KW-1185">Reference proteome</keyword>
<protein>
    <submittedName>
        <fullName evidence="1">Uncharacterized protein</fullName>
    </submittedName>
</protein>
<name>A0A3A4JT08_9NOCA</name>